<organism evidence="1 2">
    <name type="scientific">Kluyvera intermedia</name>
    <name type="common">Enterobacter intermedius</name>
    <dbReference type="NCBI Taxonomy" id="61648"/>
    <lineage>
        <taxon>Bacteria</taxon>
        <taxon>Pseudomonadati</taxon>
        <taxon>Pseudomonadota</taxon>
        <taxon>Gammaproteobacteria</taxon>
        <taxon>Enterobacterales</taxon>
        <taxon>Enterobacteriaceae</taxon>
        <taxon>Kluyvera</taxon>
    </lineage>
</organism>
<name>A0A9P3WG30_KLUIN</name>
<dbReference type="Proteomes" id="UP000867740">
    <property type="component" value="Unassembled WGS sequence"/>
</dbReference>
<dbReference type="Pfam" id="PF01963">
    <property type="entry name" value="TraB_PrgY_gumN"/>
    <property type="match status" value="1"/>
</dbReference>
<evidence type="ECO:0000313" key="2">
    <source>
        <dbReference type="Proteomes" id="UP000867740"/>
    </source>
</evidence>
<dbReference type="InterPro" id="IPR002816">
    <property type="entry name" value="TraB/PrgY/GumN_fam"/>
</dbReference>
<dbReference type="InterPro" id="IPR047111">
    <property type="entry name" value="YbaP-like"/>
</dbReference>
<reference evidence="1" key="1">
    <citation type="journal article" date="2018" name="Genome Biol.">
        <title>SKESA: strategic k-mer extension for scrupulous assemblies.</title>
        <authorList>
            <person name="Souvorov A."/>
            <person name="Agarwala R."/>
            <person name="Lipman D.J."/>
        </authorList>
    </citation>
    <scope>NUCLEOTIDE SEQUENCE</scope>
    <source>
        <strain evidence="1">CAVp300</strain>
    </source>
</reference>
<dbReference type="PANTHER" id="PTHR40590">
    <property type="entry name" value="CYTOPLASMIC PROTEIN-RELATED"/>
    <property type="match status" value="1"/>
</dbReference>
<dbReference type="CDD" id="cd14789">
    <property type="entry name" value="Tiki"/>
    <property type="match status" value="1"/>
</dbReference>
<gene>
    <name evidence="1" type="ORF">I8531_002915</name>
</gene>
<dbReference type="PANTHER" id="PTHR40590:SF1">
    <property type="entry name" value="CYTOPLASMIC PROTEIN"/>
    <property type="match status" value="1"/>
</dbReference>
<accession>A0A9P3WG30</accession>
<dbReference type="RefSeq" id="WP_047371534.1">
    <property type="nucleotide sequence ID" value="NZ_CABMNU010000005.1"/>
</dbReference>
<proteinExistence type="predicted"/>
<sequence length="266" mass="29973">MGLFDWLKSFFRTRRYPWPAVDITLSGNRHLHLIGSIHMGTQGMSPLPARLLQKLRKADALIVEADVASGGSPFVDIPDSPPLSERLSPELLIQLRETIEGLDLSQDEFETRPAWHIALVLQAVQAQRLGLRPDYGIDYQLLQAARQFSTPVIELEGTENQVAILRQLADDGLELLQDTLTHWRENARLLQVMMSWWLESPPTREPLSLPSTFSQSLHDVLMHQRNRAWCERLLALPPGRYVVAAGALHLYGEGNLPSLLAQKNGQ</sequence>
<comment type="caution">
    <text evidence="1">The sequence shown here is derived from an EMBL/GenBank/DDBJ whole genome shotgun (WGS) entry which is preliminary data.</text>
</comment>
<dbReference type="AlphaFoldDB" id="A0A9P3WG30"/>
<protein>
    <submittedName>
        <fullName evidence="1">Conjugal transfer protein TraB</fullName>
    </submittedName>
</protein>
<reference evidence="1" key="2">
    <citation type="submission" date="2020-10" db="EMBL/GenBank/DDBJ databases">
        <authorList>
            <consortium name="NCBI Pathogen Detection Project"/>
        </authorList>
    </citation>
    <scope>NUCLEOTIDE SEQUENCE</scope>
    <source>
        <strain evidence="1">CAVp300</strain>
    </source>
</reference>
<evidence type="ECO:0000313" key="1">
    <source>
        <dbReference type="EMBL" id="HAT3582594.1"/>
    </source>
</evidence>
<dbReference type="EMBL" id="DACSUM010000023">
    <property type="protein sequence ID" value="HAT3582594.1"/>
    <property type="molecule type" value="Genomic_DNA"/>
</dbReference>